<keyword evidence="1" id="KW-0812">Transmembrane</keyword>
<reference evidence="3" key="1">
    <citation type="submission" date="2017-09" db="EMBL/GenBank/DDBJ databases">
        <authorList>
            <person name="Varghese N."/>
            <person name="Submissions S."/>
        </authorList>
    </citation>
    <scope>NUCLEOTIDE SEQUENCE [LARGE SCALE GENOMIC DNA]</scope>
    <source>
        <strain evidence="3">JKS000234</strain>
    </source>
</reference>
<gene>
    <name evidence="2" type="ORF">SAMN06273570_4872</name>
</gene>
<dbReference type="EMBL" id="OCMY01000002">
    <property type="protein sequence ID" value="SOD60848.1"/>
    <property type="molecule type" value="Genomic_DNA"/>
</dbReference>
<protein>
    <submittedName>
        <fullName evidence="2">Uncharacterized protein</fullName>
    </submittedName>
</protein>
<evidence type="ECO:0000313" key="2">
    <source>
        <dbReference type="EMBL" id="SOD60848.1"/>
    </source>
</evidence>
<dbReference type="Proteomes" id="UP000219271">
    <property type="component" value="Unassembled WGS sequence"/>
</dbReference>
<dbReference type="AlphaFoldDB" id="A0A286DQA3"/>
<evidence type="ECO:0000256" key="1">
    <source>
        <dbReference type="SAM" id="Phobius"/>
    </source>
</evidence>
<accession>A0A286DQA3</accession>
<sequence length="252" mass="28192">MRNNFSNNLLYFFKTKWIKYVVPSAVVTVAIATGINAIHDSWSMISNVFRPEPLKVINARLQPFRISPLVRHSVDDAFLILTVRNYGKEPLMLISADADIVGGMYSGKGKAGSQGKCVFGADANVNTPLTIRPGDTVEIEIGGAIRLENLHNLMDLLPASQIHVFLDDPIGIHETFYVDYLNKIFENYYGAHTEVVANLFTGESSDKHTFNFKLSQGKDLFSKDGHLHHDWLIARWLGPPLKMSAQKKDDCT</sequence>
<evidence type="ECO:0000313" key="3">
    <source>
        <dbReference type="Proteomes" id="UP000219271"/>
    </source>
</evidence>
<name>A0A286DQA3_9GAMM</name>
<proteinExistence type="predicted"/>
<keyword evidence="3" id="KW-1185">Reference proteome</keyword>
<keyword evidence="1" id="KW-0472">Membrane</keyword>
<feature type="transmembrane region" description="Helical" evidence="1">
    <location>
        <begin position="20"/>
        <end position="38"/>
    </location>
</feature>
<organism evidence="2 3">
    <name type="scientific">Candidatus Pantoea floridensis</name>
    <dbReference type="NCBI Taxonomy" id="1938870"/>
    <lineage>
        <taxon>Bacteria</taxon>
        <taxon>Pseudomonadati</taxon>
        <taxon>Pseudomonadota</taxon>
        <taxon>Gammaproteobacteria</taxon>
        <taxon>Enterobacterales</taxon>
        <taxon>Erwiniaceae</taxon>
        <taxon>Pantoea</taxon>
    </lineage>
</organism>
<keyword evidence="1" id="KW-1133">Transmembrane helix</keyword>